<evidence type="ECO:0000256" key="3">
    <source>
        <dbReference type="ARBA" id="ARBA00008259"/>
    </source>
</evidence>
<sequence length="515" mass="59985">MMKGLKGVLTRSKSSEPRSRKTSTLASDLQHESQLGDTAGFQAPPPVLNRSQQEGVSCSPMMPKDTILPIGKLPRRQKSSRFHVAHKVELERYPDFHEVAPSERQDLMLKKLNQCQVLFDFDNVSSDLMNKEIKRSALQEILDYISTARGAINPTIYADIVRMFTVNLFRTIPPQTDMYNEAFDTDEEEPAFETAWPHIQLVYEIFLRFIESPDFNSHAAKRHIDHKFVLQLLELFDTEDPRERDLLKTILHRIYGKFLNLRAFIRKSINHVFLQFIYETERFNGIAELLEILGSIINGFALPLKEEHKTFLFRVLMPLHKAPSLALYHPQLDYCVVQFLEKDPTLTPEVINALLRYWPKVNSSKEVLYLGELENILDVTDSIELAPVMVPVFQRLAQCVSSPHFQVAERALYFWNNDYIVNLISCNIDTVMPIMFPPLYDHSKRHWNRAIHGLVYTALRMFVDINPGLFDECTHHFRQEEIDRQRHRQHREMVWRKLEQRACALTPQPASDNVC</sequence>
<comment type="subunit">
    <text evidence="7">PP2A consists of a common heterodimeric core enzyme, composed of a 36 kDa catalytic subunit (subunit C) and a 65 kDa constant regulatory subunit (PR65 or subunit A), that associates with a variety of regulatory subunits. Proteins that associate with the core dimer include three families of regulatory subunits B (the R2/B/PR55/B55, R3/B''/PR72/PR130/PR59 and R5/B'/B56 families), the 48 kDa variable regulatory subunit, viral proteins, and cell signaling molecules.</text>
</comment>
<reference evidence="10" key="1">
    <citation type="submission" date="2013-08" db="EMBL/GenBank/DDBJ databases">
        <title>Gene expansion shapes genome architecture in the human pathogen Lichtheimia corymbifera: an evolutionary genomics analysis in the ancient terrestrial Mucorales (Mucoromycotina).</title>
        <authorList>
            <person name="Schwartze V.U."/>
            <person name="Winter S."/>
            <person name="Shelest E."/>
            <person name="Marcet-Houben M."/>
            <person name="Horn F."/>
            <person name="Wehner S."/>
            <person name="Hoffmann K."/>
            <person name="Riege K."/>
            <person name="Sammeth M."/>
            <person name="Nowrousian M."/>
            <person name="Valiante V."/>
            <person name="Linde J."/>
            <person name="Jacobsen I.D."/>
            <person name="Marz M."/>
            <person name="Brakhage A.A."/>
            <person name="Gabaldon T."/>
            <person name="Bocker S."/>
            <person name="Voigt K."/>
        </authorList>
    </citation>
    <scope>NUCLEOTIDE SEQUENCE [LARGE SCALE GENOMIC DNA]</scope>
    <source>
        <strain evidence="10">FSU 9682</strain>
    </source>
</reference>
<dbReference type="PANTHER" id="PTHR10257:SF3">
    <property type="entry name" value="SERINE_THREONINE-PROTEIN PHOSPHATASE 2A 56 KDA REGULATORY SUBUNIT GAMMA ISOFORM"/>
    <property type="match status" value="1"/>
</dbReference>
<dbReference type="GO" id="GO:0005737">
    <property type="term" value="C:cytoplasm"/>
    <property type="evidence" value="ECO:0007669"/>
    <property type="project" value="UniProtKB-SubCell"/>
</dbReference>
<evidence type="ECO:0000256" key="5">
    <source>
        <dbReference type="ARBA" id="ARBA00022553"/>
    </source>
</evidence>
<accession>A0A068S5D7</accession>
<dbReference type="InterPro" id="IPR011989">
    <property type="entry name" value="ARM-like"/>
</dbReference>
<dbReference type="AlphaFoldDB" id="A0A068S5D7"/>
<dbReference type="Gene3D" id="1.25.10.10">
    <property type="entry name" value="Leucine-rich Repeat Variant"/>
    <property type="match status" value="1"/>
</dbReference>
<dbReference type="GO" id="GO:0051754">
    <property type="term" value="P:meiotic sister chromatid cohesion, centromeric"/>
    <property type="evidence" value="ECO:0007669"/>
    <property type="project" value="UniProtKB-ARBA"/>
</dbReference>
<dbReference type="InterPro" id="IPR002554">
    <property type="entry name" value="PP2A_B56"/>
</dbReference>
<evidence type="ECO:0000256" key="6">
    <source>
        <dbReference type="ARBA" id="ARBA00023242"/>
    </source>
</evidence>
<keyword evidence="4" id="KW-0963">Cytoplasm</keyword>
<dbReference type="GO" id="GO:0005634">
    <property type="term" value="C:nucleus"/>
    <property type="evidence" value="ECO:0007669"/>
    <property type="project" value="UniProtKB-SubCell"/>
</dbReference>
<dbReference type="PIRSF" id="PIRSF028043">
    <property type="entry name" value="PP2A_B56"/>
    <property type="match status" value="1"/>
</dbReference>
<keyword evidence="5" id="KW-0597">Phosphoprotein</keyword>
<dbReference type="GO" id="GO:0000159">
    <property type="term" value="C:protein phosphatase type 2A complex"/>
    <property type="evidence" value="ECO:0007669"/>
    <property type="project" value="UniProtKB-UniRule"/>
</dbReference>
<dbReference type="GO" id="GO:0098813">
    <property type="term" value="P:nuclear chromosome segregation"/>
    <property type="evidence" value="ECO:0007669"/>
    <property type="project" value="UniProtKB-ARBA"/>
</dbReference>
<evidence type="ECO:0000313" key="10">
    <source>
        <dbReference type="EMBL" id="CDH57210.1"/>
    </source>
</evidence>
<comment type="function">
    <text evidence="8">The B regulatory subunit might modulate substrate selectivity and catalytic activity, and also might direct the localization of the catalytic enzyme to a particular subcellular compartment.</text>
</comment>
<protein>
    <recommendedName>
        <fullName evidence="8">Serine/threonine-protein phosphatase 2A 56 kDa regulatory subunit</fullName>
    </recommendedName>
</protein>
<dbReference type="EMBL" id="CBTN010000044">
    <property type="protein sequence ID" value="CDH57210.1"/>
    <property type="molecule type" value="Genomic_DNA"/>
</dbReference>
<comment type="subcellular location">
    <subcellularLocation>
        <location evidence="2">Cytoplasm</location>
    </subcellularLocation>
    <subcellularLocation>
        <location evidence="1">Nucleus</location>
    </subcellularLocation>
</comment>
<feature type="compositionally biased region" description="Polar residues" evidence="9">
    <location>
        <begin position="22"/>
        <end position="36"/>
    </location>
</feature>
<keyword evidence="11" id="KW-1185">Reference proteome</keyword>
<evidence type="ECO:0000256" key="4">
    <source>
        <dbReference type="ARBA" id="ARBA00022490"/>
    </source>
</evidence>
<dbReference type="SUPFAM" id="SSF48371">
    <property type="entry name" value="ARM repeat"/>
    <property type="match status" value="1"/>
</dbReference>
<feature type="region of interest" description="Disordered" evidence="9">
    <location>
        <begin position="1"/>
        <end position="61"/>
    </location>
</feature>
<dbReference type="FunFam" id="1.25.10.10:FF:000016">
    <property type="entry name" value="Serine/threonine-protein phosphatase 2A 56 kDa regulatory subunit"/>
    <property type="match status" value="1"/>
</dbReference>
<dbReference type="VEuPathDB" id="FungiDB:LCOR_08180.1"/>
<dbReference type="GO" id="GO:0019888">
    <property type="term" value="F:protein phosphatase regulator activity"/>
    <property type="evidence" value="ECO:0007669"/>
    <property type="project" value="UniProtKB-UniRule"/>
</dbReference>
<dbReference type="GO" id="GO:1901991">
    <property type="term" value="P:negative regulation of mitotic cell cycle phase transition"/>
    <property type="evidence" value="ECO:0007669"/>
    <property type="project" value="UniProtKB-ARBA"/>
</dbReference>
<name>A0A068S5D7_9FUNG</name>
<proteinExistence type="inferred from homology"/>
<gene>
    <name evidence="10" type="ORF">LCOR_08180.1</name>
</gene>
<comment type="similarity">
    <text evidence="3">Belongs to the phosphatase 2A regulatory subunit B family.</text>
</comment>
<dbReference type="STRING" id="1263082.A0A068S5D7"/>
<evidence type="ECO:0000256" key="2">
    <source>
        <dbReference type="ARBA" id="ARBA00004496"/>
    </source>
</evidence>
<evidence type="ECO:0000256" key="9">
    <source>
        <dbReference type="SAM" id="MobiDB-lite"/>
    </source>
</evidence>
<evidence type="ECO:0000256" key="7">
    <source>
        <dbReference type="ARBA" id="ARBA00064351"/>
    </source>
</evidence>
<dbReference type="InterPro" id="IPR016024">
    <property type="entry name" value="ARM-type_fold"/>
</dbReference>
<dbReference type="GO" id="GO:0035556">
    <property type="term" value="P:intracellular signal transduction"/>
    <property type="evidence" value="ECO:0007669"/>
    <property type="project" value="UniProtKB-ARBA"/>
</dbReference>
<comment type="caution">
    <text evidence="10">The sequence shown here is derived from an EMBL/GenBank/DDBJ whole genome shotgun (WGS) entry which is preliminary data.</text>
</comment>
<dbReference type="GO" id="GO:0000775">
    <property type="term" value="C:chromosome, centromeric region"/>
    <property type="evidence" value="ECO:0007669"/>
    <property type="project" value="UniProtKB-ARBA"/>
</dbReference>
<evidence type="ECO:0000313" key="11">
    <source>
        <dbReference type="Proteomes" id="UP000027586"/>
    </source>
</evidence>
<organism evidence="10 11">
    <name type="scientific">Lichtheimia corymbifera JMRC:FSU:9682</name>
    <dbReference type="NCBI Taxonomy" id="1263082"/>
    <lineage>
        <taxon>Eukaryota</taxon>
        <taxon>Fungi</taxon>
        <taxon>Fungi incertae sedis</taxon>
        <taxon>Mucoromycota</taxon>
        <taxon>Mucoromycotina</taxon>
        <taxon>Mucoromycetes</taxon>
        <taxon>Mucorales</taxon>
        <taxon>Lichtheimiaceae</taxon>
        <taxon>Lichtheimia</taxon>
    </lineage>
</organism>
<keyword evidence="6" id="KW-0539">Nucleus</keyword>
<dbReference type="Proteomes" id="UP000027586">
    <property type="component" value="Unassembled WGS sequence"/>
</dbReference>
<evidence type="ECO:0000256" key="8">
    <source>
        <dbReference type="PIRNR" id="PIRNR028043"/>
    </source>
</evidence>
<dbReference type="OrthoDB" id="10264446at2759"/>
<evidence type="ECO:0000256" key="1">
    <source>
        <dbReference type="ARBA" id="ARBA00004123"/>
    </source>
</evidence>
<dbReference type="Pfam" id="PF01603">
    <property type="entry name" value="B56"/>
    <property type="match status" value="1"/>
</dbReference>
<dbReference type="GO" id="GO:0005816">
    <property type="term" value="C:spindle pole body"/>
    <property type="evidence" value="ECO:0007669"/>
    <property type="project" value="UniProtKB-ARBA"/>
</dbReference>
<dbReference type="PANTHER" id="PTHR10257">
    <property type="entry name" value="SERINE/THREONINE PROTEIN PHOSPHATASE 2A PP2A REGULATORY SUBUNIT B"/>
    <property type="match status" value="1"/>
</dbReference>